<organism evidence="1 2">
    <name type="scientific">Clostridium beijerinckii</name>
    <name type="common">Clostridium MP</name>
    <dbReference type="NCBI Taxonomy" id="1520"/>
    <lineage>
        <taxon>Bacteria</taxon>
        <taxon>Bacillati</taxon>
        <taxon>Bacillota</taxon>
        <taxon>Clostridia</taxon>
        <taxon>Eubacteriales</taxon>
        <taxon>Clostridiaceae</taxon>
        <taxon>Clostridium</taxon>
    </lineage>
</organism>
<gene>
    <name evidence="1" type="ORF">BCD95_005052</name>
</gene>
<evidence type="ECO:0000313" key="2">
    <source>
        <dbReference type="Proteomes" id="UP000822184"/>
    </source>
</evidence>
<reference evidence="1" key="1">
    <citation type="submission" date="2020-06" db="EMBL/GenBank/DDBJ databases">
        <title>Genomic insights into acetone-butanol-ethanol (ABE) fermentation by sequencing solventogenic clostridia strains.</title>
        <authorList>
            <person name="Brown S."/>
        </authorList>
    </citation>
    <scope>NUCLEOTIDE SEQUENCE</scope>
    <source>
        <strain evidence="1">DJ123</strain>
    </source>
</reference>
<name>A0AAE5H8F5_CLOBE</name>
<sequence length="152" mass="18312">MYLQERIEELESGILYIDKNVNKVKLVGFLSPERLTDYYEKNIQCFFSKGLYDYEELKFENTKDNALFIVLEDNDELKKHQFIPLKKESIKYKIVDESNKSKTLSKTYTIRKCKFTNLYNYVDLEVSLLFKNLGELKKYFEKNYQMPLNLHE</sequence>
<dbReference type="Proteomes" id="UP000822184">
    <property type="component" value="Unassembled WGS sequence"/>
</dbReference>
<comment type="caution">
    <text evidence="1">The sequence shown here is derived from an EMBL/GenBank/DDBJ whole genome shotgun (WGS) entry which is preliminary data.</text>
</comment>
<protein>
    <submittedName>
        <fullName evidence="1">Uncharacterized protein</fullName>
    </submittedName>
</protein>
<proteinExistence type="predicted"/>
<dbReference type="EMBL" id="JABTDW010000001">
    <property type="protein sequence ID" value="NSB16793.1"/>
    <property type="molecule type" value="Genomic_DNA"/>
</dbReference>
<dbReference type="AlphaFoldDB" id="A0AAE5H8F5"/>
<dbReference type="RefSeq" id="WP_077854473.1">
    <property type="nucleotide sequence ID" value="NZ_JABTDW010000001.1"/>
</dbReference>
<accession>A0AAE5H8F5</accession>
<evidence type="ECO:0000313" key="1">
    <source>
        <dbReference type="EMBL" id="NSB16793.1"/>
    </source>
</evidence>